<reference evidence="1" key="1">
    <citation type="submission" date="2022-09" db="EMBL/GenBank/DDBJ databases">
        <title>Interaction between co-microsymbionts with complementary sets of symbiotic genes in legume-rhizobium systems.</title>
        <authorList>
            <person name="Safronova V."/>
            <person name="Sazanova A."/>
            <person name="Afonin A."/>
            <person name="Chirak E."/>
        </authorList>
    </citation>
    <scope>NUCLEOTIDE SEQUENCE</scope>
    <source>
        <strain evidence="1">A18/3m</strain>
    </source>
</reference>
<geneLocation type="plasmid" evidence="1 2">
    <name>p_unnamed2</name>
</geneLocation>
<name>A0ACD4CW74_9HYPH</name>
<accession>A0ACD4CW74</accession>
<dbReference type="EMBL" id="CP104971">
    <property type="protein sequence ID" value="UXN57846.1"/>
    <property type="molecule type" value="Genomic_DNA"/>
</dbReference>
<protein>
    <submittedName>
        <fullName evidence="1">Uncharacterized protein</fullName>
    </submittedName>
</protein>
<gene>
    <name evidence="1" type="ORF">N8E88_05965</name>
</gene>
<dbReference type="Proteomes" id="UP001061991">
    <property type="component" value="Plasmid p_unnamed2"/>
</dbReference>
<proteinExistence type="predicted"/>
<evidence type="ECO:0000313" key="1">
    <source>
        <dbReference type="EMBL" id="UXN57846.1"/>
    </source>
</evidence>
<sequence length="46" mass="5005">MLNFGKGPHHNHMPHLDQAEFILLVFLVASVALAMGSDWLSGALMS</sequence>
<organism evidence="1 2">
    <name type="scientific">Phyllobacterium zundukense</name>
    <dbReference type="NCBI Taxonomy" id="1867719"/>
    <lineage>
        <taxon>Bacteria</taxon>
        <taxon>Pseudomonadati</taxon>
        <taxon>Pseudomonadota</taxon>
        <taxon>Alphaproteobacteria</taxon>
        <taxon>Hyphomicrobiales</taxon>
        <taxon>Phyllobacteriaceae</taxon>
        <taxon>Phyllobacterium</taxon>
    </lineage>
</organism>
<keyword evidence="1" id="KW-0614">Plasmid</keyword>
<keyword evidence="2" id="KW-1185">Reference proteome</keyword>
<evidence type="ECO:0000313" key="2">
    <source>
        <dbReference type="Proteomes" id="UP001061991"/>
    </source>
</evidence>